<comment type="similarity">
    <text evidence="6">Belongs to the PIERCE1 family.</text>
</comment>
<keyword evidence="8" id="KW-1185">Reference proteome</keyword>
<reference evidence="7 8" key="1">
    <citation type="submission" date="2024-08" db="EMBL/GenBank/DDBJ databases">
        <authorList>
            <person name="Cucini C."/>
            <person name="Frati F."/>
        </authorList>
    </citation>
    <scope>NUCLEOTIDE SEQUENCE [LARGE SCALE GENOMIC DNA]</scope>
</reference>
<evidence type="ECO:0000313" key="7">
    <source>
        <dbReference type="EMBL" id="CAL8112982.1"/>
    </source>
</evidence>
<evidence type="ECO:0000256" key="6">
    <source>
        <dbReference type="ARBA" id="ARBA00038014"/>
    </source>
</evidence>
<keyword evidence="4" id="KW-0206">Cytoskeleton</keyword>
<keyword evidence="5" id="KW-0966">Cell projection</keyword>
<name>A0ABP1R095_9HEXA</name>
<dbReference type="Pfam" id="PF14892">
    <property type="entry name" value="PIRC1_2"/>
    <property type="match status" value="1"/>
</dbReference>
<evidence type="ECO:0000256" key="3">
    <source>
        <dbReference type="ARBA" id="ARBA00022490"/>
    </source>
</evidence>
<sequence length="314" mass="35491">MTRPVHTMPEAIISRPSAEAWGCTSTPGWVPYPKHIPRRHPLIDAVGRIDDPCDRPVFQAPDWKPKPSFSAPKEGYPKDVCNLDDYNDIREQDSLPEGSALINVGKDTPKGINLRIPAVYSDQTCPNDPGVEECCNDSRTLDYTRRKYEQLIPANKMFEDPSCQTTCNPNNPGYPCTGIIGEIMRDPAYTYVSDKDKCLPLSIRSGQKVPNWRELKPLSGWEFINGQRTCDLYPIASNLPGRFNNPLWFRGYGCEKPCHPFYVTTTADYGRFSPNPHTMTQRFFPRSSTFTRVLSAAGMYRNRTLNTSNSKSIV</sequence>
<evidence type="ECO:0000256" key="4">
    <source>
        <dbReference type="ARBA" id="ARBA00023212"/>
    </source>
</evidence>
<dbReference type="Proteomes" id="UP001642540">
    <property type="component" value="Unassembled WGS sequence"/>
</dbReference>
<comment type="caution">
    <text evidence="7">The sequence shown here is derived from an EMBL/GenBank/DDBJ whole genome shotgun (WGS) entry which is preliminary data.</text>
</comment>
<organism evidence="7 8">
    <name type="scientific">Orchesella dallaii</name>
    <dbReference type="NCBI Taxonomy" id="48710"/>
    <lineage>
        <taxon>Eukaryota</taxon>
        <taxon>Metazoa</taxon>
        <taxon>Ecdysozoa</taxon>
        <taxon>Arthropoda</taxon>
        <taxon>Hexapoda</taxon>
        <taxon>Collembola</taxon>
        <taxon>Entomobryomorpha</taxon>
        <taxon>Entomobryoidea</taxon>
        <taxon>Orchesellidae</taxon>
        <taxon>Orchesellinae</taxon>
        <taxon>Orchesella</taxon>
    </lineage>
</organism>
<protein>
    <submittedName>
        <fullName evidence="7">Uncharacterized protein</fullName>
    </submittedName>
</protein>
<evidence type="ECO:0000256" key="5">
    <source>
        <dbReference type="ARBA" id="ARBA00023273"/>
    </source>
</evidence>
<proteinExistence type="inferred from homology"/>
<dbReference type="EMBL" id="CAXLJM020000049">
    <property type="protein sequence ID" value="CAL8112982.1"/>
    <property type="molecule type" value="Genomic_DNA"/>
</dbReference>
<comment type="subcellular location">
    <subcellularLocation>
        <location evidence="1">Cell projection</location>
        <location evidence="1">Cilium</location>
    </subcellularLocation>
    <subcellularLocation>
        <location evidence="2">Cytoplasm</location>
        <location evidence="2">Cytoskeleton</location>
    </subcellularLocation>
</comment>
<evidence type="ECO:0000256" key="2">
    <source>
        <dbReference type="ARBA" id="ARBA00004245"/>
    </source>
</evidence>
<dbReference type="PANTHER" id="PTHR20899">
    <property type="entry name" value="PIERCE HOMOLOG"/>
    <property type="match status" value="1"/>
</dbReference>
<gene>
    <name evidence="7" type="ORF">ODALV1_LOCUS15866</name>
</gene>
<keyword evidence="3" id="KW-0963">Cytoplasm</keyword>
<dbReference type="PANTHER" id="PTHR20899:SF1">
    <property type="entry name" value="PIERCER OF MICROTUBULE WALL 1 PROTEIN"/>
    <property type="match status" value="1"/>
</dbReference>
<evidence type="ECO:0000256" key="1">
    <source>
        <dbReference type="ARBA" id="ARBA00004138"/>
    </source>
</evidence>
<accession>A0ABP1R095</accession>
<evidence type="ECO:0000313" key="8">
    <source>
        <dbReference type="Proteomes" id="UP001642540"/>
    </source>
</evidence>
<dbReference type="InterPro" id="IPR026507">
    <property type="entry name" value="PIRC1/2"/>
</dbReference>